<comment type="catalytic activity">
    <reaction evidence="7">
        <text>a phosphate monoester + H2O = an alcohol + phosphate</text>
        <dbReference type="Rhea" id="RHEA:15017"/>
        <dbReference type="ChEBI" id="CHEBI:15377"/>
        <dbReference type="ChEBI" id="CHEBI:30879"/>
        <dbReference type="ChEBI" id="CHEBI:43474"/>
        <dbReference type="ChEBI" id="CHEBI:67140"/>
        <dbReference type="EC" id="3.1.3.2"/>
    </reaction>
</comment>
<dbReference type="OrthoDB" id="3388at2759"/>
<dbReference type="FunFam" id="3.40.50.2300:FF:000105">
    <property type="entry name" value="Low molecular weight phosphotyrosine protein"/>
    <property type="match status" value="1"/>
</dbReference>
<evidence type="ECO:0000256" key="4">
    <source>
        <dbReference type="ARBA" id="ARBA00022801"/>
    </source>
</evidence>
<comment type="function">
    <text evidence="7">Acts on tyrosine phosphorylated proteins, low-MW aryl phosphates and natural and synthetic acyl phosphates.</text>
</comment>
<dbReference type="GO" id="GO:0005737">
    <property type="term" value="C:cytoplasm"/>
    <property type="evidence" value="ECO:0007669"/>
    <property type="project" value="UniProtKB-SubCell"/>
</dbReference>
<evidence type="ECO:0000256" key="6">
    <source>
        <dbReference type="PIRSR" id="PIRSR617867-1"/>
    </source>
</evidence>
<dbReference type="EC" id="3.1.3.2" evidence="7"/>
<evidence type="ECO:0000256" key="1">
    <source>
        <dbReference type="ARBA" id="ARBA00004496"/>
    </source>
</evidence>
<dbReference type="SMART" id="SM00226">
    <property type="entry name" value="LMWPc"/>
    <property type="match status" value="1"/>
</dbReference>
<keyword evidence="10" id="KW-1185">Reference proteome</keyword>
<dbReference type="InterPro" id="IPR023485">
    <property type="entry name" value="Ptyr_pPase"/>
</dbReference>
<keyword evidence="4 7" id="KW-0378">Hydrolase</keyword>
<dbReference type="InterPro" id="IPR017867">
    <property type="entry name" value="Tyr_phospatase_low_mol_wt"/>
</dbReference>
<dbReference type="EMBL" id="OV725077">
    <property type="protein sequence ID" value="CAH1390309.1"/>
    <property type="molecule type" value="Genomic_DNA"/>
</dbReference>
<feature type="active site" description="Proton donor" evidence="6">
    <location>
        <position position="127"/>
    </location>
</feature>
<evidence type="ECO:0000256" key="7">
    <source>
        <dbReference type="RuleBase" id="RU368115"/>
    </source>
</evidence>
<evidence type="ECO:0000313" key="10">
    <source>
        <dbReference type="Proteomes" id="UP001152798"/>
    </source>
</evidence>
<evidence type="ECO:0000256" key="3">
    <source>
        <dbReference type="ARBA" id="ARBA00022490"/>
    </source>
</evidence>
<protein>
    <recommendedName>
        <fullName evidence="7">Low molecular weight phosphotyrosine protein phosphatase</fullName>
        <shortName evidence="7">LMW-PTP</shortName>
        <shortName evidence="7">LMW-PTPase</shortName>
        <ecNumber evidence="7">3.1.3.2</ecNumber>
        <ecNumber evidence="7">3.1.3.48</ecNumber>
    </recommendedName>
    <alternativeName>
        <fullName evidence="7">Low molecular weight cytosolic acid phosphatase</fullName>
    </alternativeName>
</protein>
<evidence type="ECO:0000256" key="2">
    <source>
        <dbReference type="ARBA" id="ARBA00011063"/>
    </source>
</evidence>
<name>A0A9P0DYD6_NEZVI</name>
<dbReference type="PANTHER" id="PTHR11717">
    <property type="entry name" value="LOW MOLECULAR WEIGHT PROTEIN TYROSINE PHOSPHATASE"/>
    <property type="match status" value="1"/>
</dbReference>
<gene>
    <name evidence="9" type="ORF">NEZAVI_LOCUS1530</name>
</gene>
<dbReference type="CDD" id="cd16343">
    <property type="entry name" value="LMWPTP"/>
    <property type="match status" value="1"/>
</dbReference>
<dbReference type="PRINTS" id="PR00719">
    <property type="entry name" value="LMWPTPASE"/>
</dbReference>
<proteinExistence type="inferred from homology"/>
<accession>A0A9P0DYD6</accession>
<dbReference type="PANTHER" id="PTHR11717:SF7">
    <property type="entry name" value="LOW MOLECULAR WEIGHT PHOSPHOTYROSINE PROTEIN PHOSPHATASE"/>
    <property type="match status" value="1"/>
</dbReference>
<evidence type="ECO:0000313" key="9">
    <source>
        <dbReference type="EMBL" id="CAH1390309.1"/>
    </source>
</evidence>
<dbReference type="GO" id="GO:0003993">
    <property type="term" value="F:acid phosphatase activity"/>
    <property type="evidence" value="ECO:0007669"/>
    <property type="project" value="UniProtKB-UniRule"/>
</dbReference>
<keyword evidence="5 7" id="KW-0904">Protein phosphatase</keyword>
<comment type="subcellular location">
    <subcellularLocation>
        <location evidence="1 7">Cytoplasm</location>
    </subcellularLocation>
</comment>
<dbReference type="InterPro" id="IPR050438">
    <property type="entry name" value="LMW_PTPase"/>
</dbReference>
<dbReference type="Gene3D" id="3.40.50.2300">
    <property type="match status" value="1"/>
</dbReference>
<comment type="similarity">
    <text evidence="2 7">Belongs to the low molecular weight phosphotyrosine protein phosphatase family.</text>
</comment>
<dbReference type="InterPro" id="IPR002115">
    <property type="entry name" value="Tyr_Pase_low_mol_wt_mml"/>
</dbReference>
<dbReference type="AlphaFoldDB" id="A0A9P0DYD6"/>
<comment type="catalytic activity">
    <reaction evidence="7">
        <text>O-phospho-L-tyrosyl-[protein] + H2O = L-tyrosyl-[protein] + phosphate</text>
        <dbReference type="Rhea" id="RHEA:10684"/>
        <dbReference type="Rhea" id="RHEA-COMP:10136"/>
        <dbReference type="Rhea" id="RHEA-COMP:20101"/>
        <dbReference type="ChEBI" id="CHEBI:15377"/>
        <dbReference type="ChEBI" id="CHEBI:43474"/>
        <dbReference type="ChEBI" id="CHEBI:46858"/>
        <dbReference type="ChEBI" id="CHEBI:61978"/>
        <dbReference type="EC" id="3.1.3.48"/>
    </reaction>
</comment>
<dbReference type="InterPro" id="IPR036196">
    <property type="entry name" value="Ptyr_pPase_sf"/>
</dbReference>
<evidence type="ECO:0000256" key="5">
    <source>
        <dbReference type="ARBA" id="ARBA00022912"/>
    </source>
</evidence>
<dbReference type="Proteomes" id="UP001152798">
    <property type="component" value="Chromosome 1"/>
</dbReference>
<feature type="active site" evidence="6">
    <location>
        <position position="18"/>
    </location>
</feature>
<keyword evidence="3 7" id="KW-0963">Cytoplasm</keyword>
<organism evidence="9 10">
    <name type="scientific">Nezara viridula</name>
    <name type="common">Southern green stink bug</name>
    <name type="synonym">Cimex viridulus</name>
    <dbReference type="NCBI Taxonomy" id="85310"/>
    <lineage>
        <taxon>Eukaryota</taxon>
        <taxon>Metazoa</taxon>
        <taxon>Ecdysozoa</taxon>
        <taxon>Arthropoda</taxon>
        <taxon>Hexapoda</taxon>
        <taxon>Insecta</taxon>
        <taxon>Pterygota</taxon>
        <taxon>Neoptera</taxon>
        <taxon>Paraneoptera</taxon>
        <taxon>Hemiptera</taxon>
        <taxon>Heteroptera</taxon>
        <taxon>Panheteroptera</taxon>
        <taxon>Pentatomomorpha</taxon>
        <taxon>Pentatomoidea</taxon>
        <taxon>Pentatomidae</taxon>
        <taxon>Pentatominae</taxon>
        <taxon>Nezara</taxon>
    </lineage>
</organism>
<reference evidence="9" key="1">
    <citation type="submission" date="2022-01" db="EMBL/GenBank/DDBJ databases">
        <authorList>
            <person name="King R."/>
        </authorList>
    </citation>
    <scope>NUCLEOTIDE SEQUENCE</scope>
</reference>
<feature type="domain" description="Phosphotyrosine protein phosphatase I" evidence="8">
    <location>
        <begin position="6"/>
        <end position="154"/>
    </location>
</feature>
<sequence length="160" mass="18293">MALRSRSVIFVCFGNICRSPMAEAIFRKMLEERGLGEKWEVDSAGVATWFIGSCPDPRAISALSSRNYTITRRARQVTDNDFNYFEYMLAVDDDILADLERMAPDDAKSKRELLGNYDPSGDLFIDDPYFTKGDKEFLKTLDHCKRCCEGFLKRVVYGSK</sequence>
<dbReference type="Pfam" id="PF01451">
    <property type="entry name" value="LMWPc"/>
    <property type="match status" value="1"/>
</dbReference>
<dbReference type="PRINTS" id="PR00720">
    <property type="entry name" value="MAMMALPTPASE"/>
</dbReference>
<dbReference type="SUPFAM" id="SSF52788">
    <property type="entry name" value="Phosphotyrosine protein phosphatases I"/>
    <property type="match status" value="1"/>
</dbReference>
<dbReference type="GO" id="GO:0004726">
    <property type="term" value="F:non-membrane spanning protein tyrosine phosphatase activity"/>
    <property type="evidence" value="ECO:0007669"/>
    <property type="project" value="InterPro"/>
</dbReference>
<dbReference type="EC" id="3.1.3.48" evidence="7"/>
<evidence type="ECO:0000259" key="8">
    <source>
        <dbReference type="SMART" id="SM00226"/>
    </source>
</evidence>
<feature type="active site" description="Nucleophile" evidence="6">
    <location>
        <position position="12"/>
    </location>
</feature>